<keyword evidence="2" id="KW-1185">Reference proteome</keyword>
<gene>
    <name evidence="1" type="ORF">QTG54_016481</name>
</gene>
<dbReference type="AlphaFoldDB" id="A0AAD8XSH7"/>
<dbReference type="EMBL" id="JATAAI010000057">
    <property type="protein sequence ID" value="KAK1732769.1"/>
    <property type="molecule type" value="Genomic_DNA"/>
</dbReference>
<name>A0AAD8XSH7_9STRA</name>
<organism evidence="1 2">
    <name type="scientific">Skeletonema marinoi</name>
    <dbReference type="NCBI Taxonomy" id="267567"/>
    <lineage>
        <taxon>Eukaryota</taxon>
        <taxon>Sar</taxon>
        <taxon>Stramenopiles</taxon>
        <taxon>Ochrophyta</taxon>
        <taxon>Bacillariophyta</taxon>
        <taxon>Coscinodiscophyceae</taxon>
        <taxon>Thalassiosirophycidae</taxon>
        <taxon>Thalassiosirales</taxon>
        <taxon>Skeletonemataceae</taxon>
        <taxon>Skeletonema</taxon>
        <taxon>Skeletonema marinoi-dohrnii complex</taxon>
    </lineage>
</organism>
<proteinExistence type="predicted"/>
<evidence type="ECO:0000313" key="2">
    <source>
        <dbReference type="Proteomes" id="UP001224775"/>
    </source>
</evidence>
<protein>
    <submittedName>
        <fullName evidence="1">Uncharacterized protein</fullName>
    </submittedName>
</protein>
<sequence>MNRNGLNVGDKVIAMWNQADVERQWGMLQYAESKREEGNEMRAAFNFYARQLSFADEYVLTAPKDKRKEMIRNDALPSLLLNQFLTAIDDAVAEVAYQVRLKQPEEVDVTDVVTLVNEAHEACENWFSLIPSQDAEEAVAAVMLKDAK</sequence>
<evidence type="ECO:0000313" key="1">
    <source>
        <dbReference type="EMBL" id="KAK1732769.1"/>
    </source>
</evidence>
<dbReference type="Proteomes" id="UP001224775">
    <property type="component" value="Unassembled WGS sequence"/>
</dbReference>
<accession>A0AAD8XSH7</accession>
<reference evidence="1" key="1">
    <citation type="submission" date="2023-06" db="EMBL/GenBank/DDBJ databases">
        <title>Survivors Of The Sea: Transcriptome response of Skeletonema marinoi to long-term dormancy.</title>
        <authorList>
            <person name="Pinder M.I.M."/>
            <person name="Kourtchenko O."/>
            <person name="Robertson E.K."/>
            <person name="Larsson T."/>
            <person name="Maumus F."/>
            <person name="Osuna-Cruz C.M."/>
            <person name="Vancaester E."/>
            <person name="Stenow R."/>
            <person name="Vandepoele K."/>
            <person name="Ploug H."/>
            <person name="Bruchert V."/>
            <person name="Godhe A."/>
            <person name="Topel M."/>
        </authorList>
    </citation>
    <scope>NUCLEOTIDE SEQUENCE</scope>
    <source>
        <strain evidence="1">R05AC</strain>
    </source>
</reference>
<comment type="caution">
    <text evidence="1">The sequence shown here is derived from an EMBL/GenBank/DDBJ whole genome shotgun (WGS) entry which is preliminary data.</text>
</comment>